<evidence type="ECO:0000313" key="2">
    <source>
        <dbReference type="EMBL" id="GFD07356.1"/>
    </source>
</evidence>
<dbReference type="EMBL" id="BKCJ011231011">
    <property type="protein sequence ID" value="GFD07356.1"/>
    <property type="molecule type" value="Genomic_DNA"/>
</dbReference>
<feature type="non-terminal residue" evidence="2">
    <location>
        <position position="137"/>
    </location>
</feature>
<evidence type="ECO:0000256" key="1">
    <source>
        <dbReference type="SAM" id="MobiDB-lite"/>
    </source>
</evidence>
<dbReference type="AlphaFoldDB" id="A0A699TEC1"/>
<feature type="region of interest" description="Disordered" evidence="1">
    <location>
        <begin position="1"/>
        <end position="62"/>
    </location>
</feature>
<accession>A0A699TEC1</accession>
<organism evidence="2">
    <name type="scientific">Tanacetum cinerariifolium</name>
    <name type="common">Dalmatian daisy</name>
    <name type="synonym">Chrysanthemum cinerariifolium</name>
    <dbReference type="NCBI Taxonomy" id="118510"/>
    <lineage>
        <taxon>Eukaryota</taxon>
        <taxon>Viridiplantae</taxon>
        <taxon>Streptophyta</taxon>
        <taxon>Embryophyta</taxon>
        <taxon>Tracheophyta</taxon>
        <taxon>Spermatophyta</taxon>
        <taxon>Magnoliopsida</taxon>
        <taxon>eudicotyledons</taxon>
        <taxon>Gunneridae</taxon>
        <taxon>Pentapetalae</taxon>
        <taxon>asterids</taxon>
        <taxon>campanulids</taxon>
        <taxon>Asterales</taxon>
        <taxon>Asteraceae</taxon>
        <taxon>Asteroideae</taxon>
        <taxon>Anthemideae</taxon>
        <taxon>Anthemidinae</taxon>
        <taxon>Tanacetum</taxon>
    </lineage>
</organism>
<protein>
    <submittedName>
        <fullName evidence="2">Uncharacterized protein</fullName>
    </submittedName>
</protein>
<sequence length="137" mass="14999">MAIKAERMASKTGIGFRHSNIESSSNYGNRPSQIQSTIPSTTTTTSSSKAGGSGVDKNKESQLVISNPYARPIENGNDGLTVDEAFQEEYELEYVEPVDGEAKQVTYVIQQTLCSPNVSDSSQRNKIFQTKCLVKEK</sequence>
<name>A0A699TEC1_TANCI</name>
<feature type="compositionally biased region" description="Low complexity" evidence="1">
    <location>
        <begin position="31"/>
        <end position="48"/>
    </location>
</feature>
<reference evidence="2" key="1">
    <citation type="journal article" date="2019" name="Sci. Rep.">
        <title>Draft genome of Tanacetum cinerariifolium, the natural source of mosquito coil.</title>
        <authorList>
            <person name="Yamashiro T."/>
            <person name="Shiraishi A."/>
            <person name="Satake H."/>
            <person name="Nakayama K."/>
        </authorList>
    </citation>
    <scope>NUCLEOTIDE SEQUENCE</scope>
</reference>
<feature type="compositionally biased region" description="Polar residues" evidence="1">
    <location>
        <begin position="21"/>
        <end position="30"/>
    </location>
</feature>
<gene>
    <name evidence="2" type="ORF">Tci_879325</name>
</gene>
<proteinExistence type="predicted"/>
<comment type="caution">
    <text evidence="2">The sequence shown here is derived from an EMBL/GenBank/DDBJ whole genome shotgun (WGS) entry which is preliminary data.</text>
</comment>